<evidence type="ECO:0000256" key="4">
    <source>
        <dbReference type="ARBA" id="ARBA00023125"/>
    </source>
</evidence>
<dbReference type="PROSITE" id="PS01063">
    <property type="entry name" value="SIGMA70_ECF"/>
    <property type="match status" value="1"/>
</dbReference>
<comment type="caution">
    <text evidence="9">The sequence shown here is derived from an EMBL/GenBank/DDBJ whole genome shotgun (WGS) entry which is preliminary data.</text>
</comment>
<keyword evidence="10" id="KW-1185">Reference proteome</keyword>
<dbReference type="NCBIfam" id="TIGR02937">
    <property type="entry name" value="sigma70-ECF"/>
    <property type="match status" value="1"/>
</dbReference>
<evidence type="ECO:0000256" key="5">
    <source>
        <dbReference type="ARBA" id="ARBA00023163"/>
    </source>
</evidence>
<dbReference type="Gene3D" id="1.10.10.10">
    <property type="entry name" value="Winged helix-like DNA-binding domain superfamily/Winged helix DNA-binding domain"/>
    <property type="match status" value="1"/>
</dbReference>
<dbReference type="Pfam" id="PF04542">
    <property type="entry name" value="Sigma70_r2"/>
    <property type="match status" value="1"/>
</dbReference>
<feature type="domain" description="RNA polymerase sigma factor 70 region 4 type 2" evidence="8">
    <location>
        <begin position="146"/>
        <end position="196"/>
    </location>
</feature>
<dbReference type="PANTHER" id="PTHR43133:SF8">
    <property type="entry name" value="RNA POLYMERASE SIGMA FACTOR HI_1459-RELATED"/>
    <property type="match status" value="1"/>
</dbReference>
<keyword evidence="5 6" id="KW-0804">Transcription</keyword>
<feature type="domain" description="RNA polymerase sigma-70 region 2" evidence="7">
    <location>
        <begin position="46"/>
        <end position="112"/>
    </location>
</feature>
<dbReference type="InterPro" id="IPR007627">
    <property type="entry name" value="RNA_pol_sigma70_r2"/>
</dbReference>
<evidence type="ECO:0000256" key="2">
    <source>
        <dbReference type="ARBA" id="ARBA00023015"/>
    </source>
</evidence>
<sequence>MTCWRECFLSLPIISNANQLSASHPGELHLLYRRVAEGSEAAFRQLVDHHAPRLLALAARITGSAAVADDLVQDTFLKVWLSRDQLTEVEHPEAWIKKICFFLAINHLRRQQLRSKIMDVVEYRQALDAHGLPAEELAEFHQLLALLHQAVRQLPAKQQLVYQLSREQGLSIAEIAEQMGLAASTVKNLMVMALKNIRTALQHAGYPLLVAILIDLLV</sequence>
<dbReference type="AlphaFoldDB" id="A0A2T7BJ80"/>
<dbReference type="OrthoDB" id="799938at2"/>
<gene>
    <name evidence="9" type="ORF">DCC81_19200</name>
</gene>
<dbReference type="InterPro" id="IPR013249">
    <property type="entry name" value="RNA_pol_sigma70_r4_t2"/>
</dbReference>
<evidence type="ECO:0000259" key="8">
    <source>
        <dbReference type="Pfam" id="PF08281"/>
    </source>
</evidence>
<accession>A0A2T7BJ80</accession>
<dbReference type="InterPro" id="IPR013325">
    <property type="entry name" value="RNA_pol_sigma_r2"/>
</dbReference>
<dbReference type="InterPro" id="IPR013324">
    <property type="entry name" value="RNA_pol_sigma_r3/r4-like"/>
</dbReference>
<dbReference type="InterPro" id="IPR000838">
    <property type="entry name" value="RNA_pol_sigma70_ECF_CS"/>
</dbReference>
<reference evidence="9 10" key="1">
    <citation type="submission" date="2018-04" db="EMBL/GenBank/DDBJ databases">
        <title>Chitinophaga fuyangensis sp. nov., isolated from soil in a chemical factory.</title>
        <authorList>
            <person name="Chen K."/>
        </authorList>
    </citation>
    <scope>NUCLEOTIDE SEQUENCE [LARGE SCALE GENOMIC DNA]</scope>
    <source>
        <strain evidence="9 10">LY-1</strain>
    </source>
</reference>
<proteinExistence type="inferred from homology"/>
<dbReference type="Gene3D" id="1.10.1740.10">
    <property type="match status" value="1"/>
</dbReference>
<evidence type="ECO:0000256" key="6">
    <source>
        <dbReference type="RuleBase" id="RU000716"/>
    </source>
</evidence>
<dbReference type="GO" id="GO:0016987">
    <property type="term" value="F:sigma factor activity"/>
    <property type="evidence" value="ECO:0007669"/>
    <property type="project" value="UniProtKB-KW"/>
</dbReference>
<dbReference type="InterPro" id="IPR036388">
    <property type="entry name" value="WH-like_DNA-bd_sf"/>
</dbReference>
<keyword evidence="2 6" id="KW-0805">Transcription regulation</keyword>
<dbReference type="SUPFAM" id="SSF88659">
    <property type="entry name" value="Sigma3 and sigma4 domains of RNA polymerase sigma factors"/>
    <property type="match status" value="1"/>
</dbReference>
<evidence type="ECO:0000313" key="9">
    <source>
        <dbReference type="EMBL" id="PUZ26349.1"/>
    </source>
</evidence>
<protein>
    <recommendedName>
        <fullName evidence="6">RNA polymerase sigma factor</fullName>
    </recommendedName>
</protein>
<keyword evidence="4 6" id="KW-0238">DNA-binding</keyword>
<dbReference type="CDD" id="cd06171">
    <property type="entry name" value="Sigma70_r4"/>
    <property type="match status" value="1"/>
</dbReference>
<evidence type="ECO:0000259" key="7">
    <source>
        <dbReference type="Pfam" id="PF04542"/>
    </source>
</evidence>
<dbReference type="SUPFAM" id="SSF88946">
    <property type="entry name" value="Sigma2 domain of RNA polymerase sigma factors"/>
    <property type="match status" value="1"/>
</dbReference>
<dbReference type="InterPro" id="IPR014284">
    <property type="entry name" value="RNA_pol_sigma-70_dom"/>
</dbReference>
<evidence type="ECO:0000256" key="3">
    <source>
        <dbReference type="ARBA" id="ARBA00023082"/>
    </source>
</evidence>
<dbReference type="GO" id="GO:0006352">
    <property type="term" value="P:DNA-templated transcription initiation"/>
    <property type="evidence" value="ECO:0007669"/>
    <property type="project" value="InterPro"/>
</dbReference>
<comment type="similarity">
    <text evidence="1 6">Belongs to the sigma-70 factor family. ECF subfamily.</text>
</comment>
<keyword evidence="3 6" id="KW-0731">Sigma factor</keyword>
<evidence type="ECO:0000313" key="10">
    <source>
        <dbReference type="Proteomes" id="UP000244450"/>
    </source>
</evidence>
<dbReference type="Proteomes" id="UP000244450">
    <property type="component" value="Unassembled WGS sequence"/>
</dbReference>
<organism evidence="9 10">
    <name type="scientific">Chitinophaga parva</name>
    <dbReference type="NCBI Taxonomy" id="2169414"/>
    <lineage>
        <taxon>Bacteria</taxon>
        <taxon>Pseudomonadati</taxon>
        <taxon>Bacteroidota</taxon>
        <taxon>Chitinophagia</taxon>
        <taxon>Chitinophagales</taxon>
        <taxon>Chitinophagaceae</taxon>
        <taxon>Chitinophaga</taxon>
    </lineage>
</organism>
<name>A0A2T7BJ80_9BACT</name>
<dbReference type="InterPro" id="IPR039425">
    <property type="entry name" value="RNA_pol_sigma-70-like"/>
</dbReference>
<dbReference type="EMBL" id="QCYK01000002">
    <property type="protein sequence ID" value="PUZ26349.1"/>
    <property type="molecule type" value="Genomic_DNA"/>
</dbReference>
<dbReference type="PANTHER" id="PTHR43133">
    <property type="entry name" value="RNA POLYMERASE ECF-TYPE SIGMA FACTO"/>
    <property type="match status" value="1"/>
</dbReference>
<dbReference type="Pfam" id="PF08281">
    <property type="entry name" value="Sigma70_r4_2"/>
    <property type="match status" value="1"/>
</dbReference>
<dbReference type="GO" id="GO:0003677">
    <property type="term" value="F:DNA binding"/>
    <property type="evidence" value="ECO:0007669"/>
    <property type="project" value="UniProtKB-KW"/>
</dbReference>
<evidence type="ECO:0000256" key="1">
    <source>
        <dbReference type="ARBA" id="ARBA00010641"/>
    </source>
</evidence>